<name>A0A914VG39_9BILA</name>
<dbReference type="Proteomes" id="UP000887566">
    <property type="component" value="Unplaced"/>
</dbReference>
<dbReference type="AlphaFoldDB" id="A0A914VG39"/>
<protein>
    <submittedName>
        <fullName evidence="3">Uncharacterized protein</fullName>
    </submittedName>
</protein>
<feature type="compositionally biased region" description="Gly residues" evidence="1">
    <location>
        <begin position="107"/>
        <end position="118"/>
    </location>
</feature>
<sequence>MVGARQSTRPRRWSATKIAPPRLTWDVVSMAEAQQLFGVSQLHVGTSHAPSQPPSRQQRNSFIATNTISRGNGPRPPNHYDPRHTLATRRHHAASLLVPPTFHWRSVGGGGGARLADR</sequence>
<evidence type="ECO:0000313" key="2">
    <source>
        <dbReference type="Proteomes" id="UP000887566"/>
    </source>
</evidence>
<dbReference type="WBParaSite" id="PSAMB.scaffold1910size26766.g15544.t1">
    <property type="protein sequence ID" value="PSAMB.scaffold1910size26766.g15544.t1"/>
    <property type="gene ID" value="PSAMB.scaffold1910size26766.g15544"/>
</dbReference>
<feature type="region of interest" description="Disordered" evidence="1">
    <location>
        <begin position="66"/>
        <end position="118"/>
    </location>
</feature>
<evidence type="ECO:0000256" key="1">
    <source>
        <dbReference type="SAM" id="MobiDB-lite"/>
    </source>
</evidence>
<organism evidence="2 3">
    <name type="scientific">Plectus sambesii</name>
    <dbReference type="NCBI Taxonomy" id="2011161"/>
    <lineage>
        <taxon>Eukaryota</taxon>
        <taxon>Metazoa</taxon>
        <taxon>Ecdysozoa</taxon>
        <taxon>Nematoda</taxon>
        <taxon>Chromadorea</taxon>
        <taxon>Plectida</taxon>
        <taxon>Plectina</taxon>
        <taxon>Plectoidea</taxon>
        <taxon>Plectidae</taxon>
        <taxon>Plectus</taxon>
    </lineage>
</organism>
<accession>A0A914VG39</accession>
<keyword evidence="2" id="KW-1185">Reference proteome</keyword>
<reference evidence="3" key="1">
    <citation type="submission" date="2022-11" db="UniProtKB">
        <authorList>
            <consortium name="WormBaseParasite"/>
        </authorList>
    </citation>
    <scope>IDENTIFICATION</scope>
</reference>
<proteinExistence type="predicted"/>
<evidence type="ECO:0000313" key="3">
    <source>
        <dbReference type="WBParaSite" id="PSAMB.scaffold1910size26766.g15544.t1"/>
    </source>
</evidence>